<gene>
    <name evidence="2" type="ORF">ACFQV2_04855</name>
</gene>
<sequence length="136" mass="13404">MSEQPPHARDPGRPAGRSAAAAAARGGPGGVGGLRAPLRGVRGVRDRGRARAQPAPAGPPPPDALASAFGRPEGGRETLQRPPGSGDPGRDDDDALWSSDQNPWRDPGAGAVIGPPALDPGDAGDDDGDAAGAVGC</sequence>
<organism evidence="2 3">
    <name type="scientific">Actinokineospora soli</name>
    <dbReference type="NCBI Taxonomy" id="1048753"/>
    <lineage>
        <taxon>Bacteria</taxon>
        <taxon>Bacillati</taxon>
        <taxon>Actinomycetota</taxon>
        <taxon>Actinomycetes</taxon>
        <taxon>Pseudonocardiales</taxon>
        <taxon>Pseudonocardiaceae</taxon>
        <taxon>Actinokineospora</taxon>
    </lineage>
</organism>
<accession>A0ABW2TI05</accession>
<reference evidence="3" key="1">
    <citation type="journal article" date="2019" name="Int. J. Syst. Evol. Microbiol.">
        <title>The Global Catalogue of Microorganisms (GCM) 10K type strain sequencing project: providing services to taxonomists for standard genome sequencing and annotation.</title>
        <authorList>
            <consortium name="The Broad Institute Genomics Platform"/>
            <consortium name="The Broad Institute Genome Sequencing Center for Infectious Disease"/>
            <person name="Wu L."/>
            <person name="Ma J."/>
        </authorList>
    </citation>
    <scope>NUCLEOTIDE SEQUENCE [LARGE SCALE GENOMIC DNA]</scope>
    <source>
        <strain evidence="3">JCM 17695</strain>
    </source>
</reference>
<proteinExistence type="predicted"/>
<dbReference type="EMBL" id="JBHTEY010000004">
    <property type="protein sequence ID" value="MFC7613054.1"/>
    <property type="molecule type" value="Genomic_DNA"/>
</dbReference>
<feature type="region of interest" description="Disordered" evidence="1">
    <location>
        <begin position="1"/>
        <end position="136"/>
    </location>
</feature>
<feature type="compositionally biased region" description="Basic and acidic residues" evidence="1">
    <location>
        <begin position="1"/>
        <end position="12"/>
    </location>
</feature>
<evidence type="ECO:0000313" key="2">
    <source>
        <dbReference type="EMBL" id="MFC7613054.1"/>
    </source>
</evidence>
<dbReference type="Proteomes" id="UP001596512">
    <property type="component" value="Unassembled WGS sequence"/>
</dbReference>
<feature type="compositionally biased region" description="Low complexity" evidence="1">
    <location>
        <begin position="13"/>
        <end position="25"/>
    </location>
</feature>
<comment type="caution">
    <text evidence="2">The sequence shown here is derived from an EMBL/GenBank/DDBJ whole genome shotgun (WGS) entry which is preliminary data.</text>
</comment>
<protein>
    <submittedName>
        <fullName evidence="2">Uncharacterized protein</fullName>
    </submittedName>
</protein>
<evidence type="ECO:0000256" key="1">
    <source>
        <dbReference type="SAM" id="MobiDB-lite"/>
    </source>
</evidence>
<evidence type="ECO:0000313" key="3">
    <source>
        <dbReference type="Proteomes" id="UP001596512"/>
    </source>
</evidence>
<keyword evidence="3" id="KW-1185">Reference proteome</keyword>
<name>A0ABW2TI05_9PSEU</name>